<reference evidence="2 3" key="1">
    <citation type="submission" date="2020-07" db="EMBL/GenBank/DDBJ databases">
        <title>Description of Kordia aestuariivivens sp. nov., isolated from a tidal flat.</title>
        <authorList>
            <person name="Park S."/>
            <person name="Yoon J.-H."/>
        </authorList>
    </citation>
    <scope>NUCLEOTIDE SEQUENCE [LARGE SCALE GENOMIC DNA]</scope>
    <source>
        <strain evidence="2 3">YSTF-M3</strain>
    </source>
</reference>
<proteinExistence type="predicted"/>
<evidence type="ECO:0000313" key="2">
    <source>
        <dbReference type="EMBL" id="MBC8756093.1"/>
    </source>
</evidence>
<sequence>MLTTSLLNHIVPLAISMIATPLLTLYLFNTPKYKTIGTGMSIGLIPLGFITFIFYQITKLH</sequence>
<name>A0ABR7QC49_9FLAO</name>
<dbReference type="RefSeq" id="WP_187563132.1">
    <property type="nucleotide sequence ID" value="NZ_JACGWS010000009.1"/>
</dbReference>
<gene>
    <name evidence="2" type="ORF">H2O64_15555</name>
</gene>
<protein>
    <submittedName>
        <fullName evidence="2">Uncharacterized protein</fullName>
    </submittedName>
</protein>
<evidence type="ECO:0000256" key="1">
    <source>
        <dbReference type="SAM" id="Phobius"/>
    </source>
</evidence>
<accession>A0ABR7QC49</accession>
<feature type="transmembrane region" description="Helical" evidence="1">
    <location>
        <begin position="40"/>
        <end position="58"/>
    </location>
</feature>
<keyword evidence="3" id="KW-1185">Reference proteome</keyword>
<dbReference type="Proteomes" id="UP000619238">
    <property type="component" value="Unassembled WGS sequence"/>
</dbReference>
<feature type="transmembrane region" description="Helical" evidence="1">
    <location>
        <begin position="6"/>
        <end position="28"/>
    </location>
</feature>
<keyword evidence="1" id="KW-0472">Membrane</keyword>
<keyword evidence="1" id="KW-0812">Transmembrane</keyword>
<organism evidence="2 3">
    <name type="scientific">Kordia aestuariivivens</name>
    <dbReference type="NCBI Taxonomy" id="2759037"/>
    <lineage>
        <taxon>Bacteria</taxon>
        <taxon>Pseudomonadati</taxon>
        <taxon>Bacteroidota</taxon>
        <taxon>Flavobacteriia</taxon>
        <taxon>Flavobacteriales</taxon>
        <taxon>Flavobacteriaceae</taxon>
        <taxon>Kordia</taxon>
    </lineage>
</organism>
<keyword evidence="1" id="KW-1133">Transmembrane helix</keyword>
<comment type="caution">
    <text evidence="2">The sequence shown here is derived from an EMBL/GenBank/DDBJ whole genome shotgun (WGS) entry which is preliminary data.</text>
</comment>
<evidence type="ECO:0000313" key="3">
    <source>
        <dbReference type="Proteomes" id="UP000619238"/>
    </source>
</evidence>
<dbReference type="EMBL" id="JACGWS010000009">
    <property type="protein sequence ID" value="MBC8756093.1"/>
    <property type="molecule type" value="Genomic_DNA"/>
</dbReference>